<reference evidence="1 2" key="1">
    <citation type="submission" date="2016-07" db="EMBL/GenBank/DDBJ databases">
        <title>Pervasive Adenine N6-methylation of Active Genes in Fungi.</title>
        <authorList>
            <consortium name="DOE Joint Genome Institute"/>
            <person name="Mondo S.J."/>
            <person name="Dannebaum R.O."/>
            <person name="Kuo R.C."/>
            <person name="Labutti K."/>
            <person name="Haridas S."/>
            <person name="Kuo A."/>
            <person name="Salamov A."/>
            <person name="Ahrendt S.R."/>
            <person name="Lipzen A."/>
            <person name="Sullivan W."/>
            <person name="Andreopoulos W.B."/>
            <person name="Clum A."/>
            <person name="Lindquist E."/>
            <person name="Daum C."/>
            <person name="Ramamoorthy G.K."/>
            <person name="Gryganskyi A."/>
            <person name="Culley D."/>
            <person name="Magnuson J.K."/>
            <person name="James T.Y."/>
            <person name="O'Malley M.A."/>
            <person name="Stajich J.E."/>
            <person name="Spatafora J.W."/>
            <person name="Visel A."/>
            <person name="Grigoriev I.V."/>
        </authorList>
    </citation>
    <scope>NUCLEOTIDE SEQUENCE [LARGE SCALE GENOMIC DNA]</scope>
    <source>
        <strain evidence="1 2">CBS 115471</strain>
    </source>
</reference>
<sequence>MAGWGDHTVPPVDMVRLLADRRSRGWEAKRSTRWQMAAVVSLWGNQCEDKVAIWRRRVRKLPGTKTSCAWGPVARQIEGTCVAVRISVVPVRERRAEELTDGDTDTFRRVSRSRLCPPTTEVTVGRGQYSCLSLACPSSSFWPSGSTWRTSCILEGDLRRDARRRFVCLNNHMPSGLMITRLTGPYCDHLKGQLARNLAAYIPSDDITRPEFCGLQQSADEKREISPHLRRKWPYRRGCET</sequence>
<dbReference type="EMBL" id="MCFA01000277">
    <property type="protein sequence ID" value="ORX95478.1"/>
    <property type="molecule type" value="Genomic_DNA"/>
</dbReference>
<comment type="caution">
    <text evidence="1">The sequence shown here is derived from an EMBL/GenBank/DDBJ whole genome shotgun (WGS) entry which is preliminary data.</text>
</comment>
<accession>A0A1Y1YBX0</accession>
<evidence type="ECO:0000313" key="2">
    <source>
        <dbReference type="Proteomes" id="UP000193144"/>
    </source>
</evidence>
<keyword evidence="2" id="KW-1185">Reference proteome</keyword>
<organism evidence="1 2">
    <name type="scientific">Clohesyomyces aquaticus</name>
    <dbReference type="NCBI Taxonomy" id="1231657"/>
    <lineage>
        <taxon>Eukaryota</taxon>
        <taxon>Fungi</taxon>
        <taxon>Dikarya</taxon>
        <taxon>Ascomycota</taxon>
        <taxon>Pezizomycotina</taxon>
        <taxon>Dothideomycetes</taxon>
        <taxon>Pleosporomycetidae</taxon>
        <taxon>Pleosporales</taxon>
        <taxon>Lindgomycetaceae</taxon>
        <taxon>Clohesyomyces</taxon>
    </lineage>
</organism>
<dbReference type="AlphaFoldDB" id="A0A1Y1YBX0"/>
<protein>
    <submittedName>
        <fullName evidence="1">Uncharacterized protein</fullName>
    </submittedName>
</protein>
<gene>
    <name evidence="1" type="ORF">BCR34DRAFT_195592</name>
</gene>
<proteinExistence type="predicted"/>
<evidence type="ECO:0000313" key="1">
    <source>
        <dbReference type="EMBL" id="ORX95478.1"/>
    </source>
</evidence>
<name>A0A1Y1YBX0_9PLEO</name>
<dbReference type="Proteomes" id="UP000193144">
    <property type="component" value="Unassembled WGS sequence"/>
</dbReference>